<dbReference type="InterPro" id="IPR013823">
    <property type="entry name" value="Ribosomal_bL12_C"/>
</dbReference>
<reference evidence="14" key="1">
    <citation type="journal article" date="2019" name="Sci. Rep.">
        <title>Draft genome of Tanacetum cinerariifolium, the natural source of mosquito coil.</title>
        <authorList>
            <person name="Yamashiro T."/>
            <person name="Shiraishi A."/>
            <person name="Satake H."/>
            <person name="Nakayama K."/>
        </authorList>
    </citation>
    <scope>NUCLEOTIDE SEQUENCE</scope>
</reference>
<dbReference type="NCBIfam" id="TIGR00855">
    <property type="entry name" value="L12"/>
    <property type="match status" value="1"/>
</dbReference>
<comment type="similarity">
    <text evidence="2">Belongs to the universal ribosomal protein uL10 family.</text>
</comment>
<accession>A0A699LBT6</accession>
<dbReference type="InterPro" id="IPR001790">
    <property type="entry name" value="Ribosomal_uL10"/>
</dbReference>
<evidence type="ECO:0000313" key="14">
    <source>
        <dbReference type="EMBL" id="GFB27384.1"/>
    </source>
</evidence>
<evidence type="ECO:0000259" key="13">
    <source>
        <dbReference type="Pfam" id="PF16320"/>
    </source>
</evidence>
<dbReference type="NCBIfam" id="NF000955">
    <property type="entry name" value="PRK00099.1-1"/>
    <property type="match status" value="1"/>
</dbReference>
<evidence type="ECO:0000256" key="3">
    <source>
        <dbReference type="ARBA" id="ARBA00010531"/>
    </source>
</evidence>
<keyword evidence="4" id="KW-0699">rRNA-binding</keyword>
<organism evidence="14">
    <name type="scientific">Tanacetum cinerariifolium</name>
    <name type="common">Dalmatian daisy</name>
    <name type="synonym">Chrysanthemum cinerariifolium</name>
    <dbReference type="NCBI Taxonomy" id="118510"/>
    <lineage>
        <taxon>Eukaryota</taxon>
        <taxon>Viridiplantae</taxon>
        <taxon>Streptophyta</taxon>
        <taxon>Embryophyta</taxon>
        <taxon>Tracheophyta</taxon>
        <taxon>Spermatophyta</taxon>
        <taxon>Magnoliopsida</taxon>
        <taxon>eudicotyledons</taxon>
        <taxon>Gunneridae</taxon>
        <taxon>Pentapetalae</taxon>
        <taxon>asterids</taxon>
        <taxon>campanulids</taxon>
        <taxon>Asterales</taxon>
        <taxon>Asteraceae</taxon>
        <taxon>Asteroideae</taxon>
        <taxon>Anthemideae</taxon>
        <taxon>Anthemidinae</taxon>
        <taxon>Tanacetum</taxon>
    </lineage>
</organism>
<evidence type="ECO:0000256" key="11">
    <source>
        <dbReference type="ARBA" id="ARBA00082754"/>
    </source>
</evidence>
<dbReference type="InterPro" id="IPR008932">
    <property type="entry name" value="Ribosomal_bL12_oligo"/>
</dbReference>
<keyword evidence="6 14" id="KW-0689">Ribosomal protein</keyword>
<dbReference type="Pfam" id="PF00542">
    <property type="entry name" value="Ribosomal_L12"/>
    <property type="match status" value="1"/>
</dbReference>
<comment type="caution">
    <text evidence="14">The sequence shown here is derived from an EMBL/GenBank/DDBJ whole genome shotgun (WGS) entry which is preliminary data.</text>
</comment>
<dbReference type="InterPro" id="IPR016095">
    <property type="entry name" value="Ribosomal_uL1_3-a/b-sand"/>
</dbReference>
<dbReference type="SUPFAM" id="SSF48300">
    <property type="entry name" value="Ribosomal protein L7/12, oligomerisation (N-terminal) domain"/>
    <property type="match status" value="1"/>
</dbReference>
<feature type="domain" description="Large ribosomal subunit protein bL12 oligomerization" evidence="13">
    <location>
        <begin position="322"/>
        <end position="364"/>
    </location>
</feature>
<dbReference type="CDD" id="cd00387">
    <property type="entry name" value="Ribosomal_L7_L12"/>
    <property type="match status" value="1"/>
</dbReference>
<dbReference type="SUPFAM" id="SSF56808">
    <property type="entry name" value="Ribosomal protein L1"/>
    <property type="match status" value="1"/>
</dbReference>
<feature type="domain" description="Large ribosomal subunit protein bL12 C-terminal" evidence="12">
    <location>
        <begin position="372"/>
        <end position="437"/>
    </location>
</feature>
<dbReference type="CDD" id="cd05797">
    <property type="entry name" value="Ribosomal_L10"/>
    <property type="match status" value="1"/>
</dbReference>
<dbReference type="FunFam" id="3.30.70.1730:FF:000001">
    <property type="entry name" value="50S ribosomal protein L10"/>
    <property type="match status" value="1"/>
</dbReference>
<keyword evidence="7" id="KW-0687">Ribonucleoprotein</keyword>
<dbReference type="CDD" id="cd00403">
    <property type="entry name" value="Ribosomal_L1"/>
    <property type="match status" value="1"/>
</dbReference>
<dbReference type="GO" id="GO:0006412">
    <property type="term" value="P:translation"/>
    <property type="evidence" value="ECO:0007669"/>
    <property type="project" value="InterPro"/>
</dbReference>
<dbReference type="InterPro" id="IPR022973">
    <property type="entry name" value="Ribosomal_uL10_bac"/>
</dbReference>
<comment type="similarity">
    <text evidence="1">Belongs to the bacterial ribosomal protein bL12 family.</text>
</comment>
<dbReference type="PANTHER" id="PTHR36427">
    <property type="entry name" value="54S RIBOSOMAL PROTEIN L1, MITOCHONDRIAL"/>
    <property type="match status" value="1"/>
</dbReference>
<keyword evidence="5" id="KW-0694">RNA-binding</keyword>
<dbReference type="SUPFAM" id="SSF54736">
    <property type="entry name" value="ClpS-like"/>
    <property type="match status" value="1"/>
</dbReference>
<dbReference type="FunFam" id="3.30.1390.10:FF:000001">
    <property type="entry name" value="50S ribosomal protein L7/L12"/>
    <property type="match status" value="1"/>
</dbReference>
<name>A0A699LBT6_TANCI</name>
<dbReference type="Gene3D" id="3.30.190.20">
    <property type="match status" value="1"/>
</dbReference>
<gene>
    <name evidence="14" type="ORF">Tci_699355</name>
</gene>
<dbReference type="HAMAP" id="MF_00362">
    <property type="entry name" value="Ribosomal_uL10"/>
    <property type="match status" value="1"/>
</dbReference>
<dbReference type="Gene3D" id="6.10.250.2350">
    <property type="match status" value="1"/>
</dbReference>
<dbReference type="HAMAP" id="MF_00368">
    <property type="entry name" value="Ribosomal_bL12"/>
    <property type="match status" value="1"/>
</dbReference>
<dbReference type="Pfam" id="PF00466">
    <property type="entry name" value="Ribosomal_L10"/>
    <property type="match status" value="1"/>
</dbReference>
<dbReference type="PROSITE" id="PS01109">
    <property type="entry name" value="RIBOSOMAL_L10"/>
    <property type="match status" value="1"/>
</dbReference>
<dbReference type="NCBIfam" id="TIGR01169">
    <property type="entry name" value="rplA_bact"/>
    <property type="match status" value="1"/>
</dbReference>
<dbReference type="InterPro" id="IPR023674">
    <property type="entry name" value="Ribosomal_uL1-like"/>
</dbReference>
<evidence type="ECO:0000256" key="7">
    <source>
        <dbReference type="ARBA" id="ARBA00023274"/>
    </source>
</evidence>
<protein>
    <recommendedName>
        <fullName evidence="9">Large ribosomal subunit protein bL12c</fullName>
    </recommendedName>
    <alternativeName>
        <fullName evidence="10">CL1</fullName>
    </alternativeName>
    <alternativeName>
        <fullName evidence="11">CL12</fullName>
    </alternativeName>
    <alternativeName>
        <fullName evidence="8">Large ribosomal subunit protein uL1c</fullName>
    </alternativeName>
</protein>
<comment type="similarity">
    <text evidence="3">Belongs to the universal ribosomal protein uL1 family.</text>
</comment>
<dbReference type="InterPro" id="IPR014719">
    <property type="entry name" value="Ribosomal_bL12_C/ClpS-like"/>
</dbReference>
<sequence length="500" mass="52689">AVFTQGPAAEAALAAGADRVGMDDLAAEMKGGDLNYDVVIASPDAMRVVGQLGQILGPRGLMPNPKVGTVTPDVATAVKNAKAGQVRYRTDKNGIIHTSVGKVGFEADKLRENVEALIADLKRIKPASSKGIYVKRVTLSTTMGPGLVIDQGVRPVAIKLEDKKAIVAEVNEAAKVALSAVVADARGVTVGAMTGLRKEAREAGVYVRVVRNTLLKRAVADTEYSVLNDAFTGPTLIAFSNEHPGAAARLFKEFAKGQDKFEIKAAAFEGKYLAANQIDVLATLPTRNEAISQLMSVIQGATSKLARTPSPNSGIRVMSISQDDILNAVAEMSVLQVVELIKAFEEKFGVSAAAASAGPAAAAAVVEEQTEFNVMLLEAGEKKVNVIKAVRELTGLGLKEAKAVVDGAPAMVLEAVAKDAADKAKATLEEAGAKVELNKLPDVMDVPYLLAIQLDSYREFLQAGATKDQFRDVGLHAAFKSVFPIISYSGNAALEYVGYR</sequence>
<dbReference type="InterPro" id="IPR047865">
    <property type="entry name" value="Ribosomal_uL10_bac_type"/>
</dbReference>
<dbReference type="PROSITE" id="PS01199">
    <property type="entry name" value="RIBOSOMAL_L1"/>
    <property type="match status" value="1"/>
</dbReference>
<dbReference type="InterPro" id="IPR005878">
    <property type="entry name" value="Ribosom_uL1_bac-type"/>
</dbReference>
<dbReference type="SUPFAM" id="SSF160369">
    <property type="entry name" value="Ribosomal protein L10-like"/>
    <property type="match status" value="1"/>
</dbReference>
<evidence type="ECO:0000256" key="1">
    <source>
        <dbReference type="ARBA" id="ARBA00007197"/>
    </source>
</evidence>
<dbReference type="PANTHER" id="PTHR36427:SF3">
    <property type="entry name" value="LARGE RIBOSOMAL SUBUNIT PROTEIN UL1M"/>
    <property type="match status" value="1"/>
</dbReference>
<dbReference type="InterPro" id="IPR043141">
    <property type="entry name" value="Ribosomal_uL10-like_sf"/>
</dbReference>
<feature type="non-terminal residue" evidence="14">
    <location>
        <position position="500"/>
    </location>
</feature>
<dbReference type="InterPro" id="IPR036235">
    <property type="entry name" value="Ribosomal_bL12_oligo_N_sf"/>
</dbReference>
<dbReference type="GO" id="GO:0022625">
    <property type="term" value="C:cytosolic large ribosomal subunit"/>
    <property type="evidence" value="ECO:0007669"/>
    <property type="project" value="TreeGrafter"/>
</dbReference>
<evidence type="ECO:0000256" key="10">
    <source>
        <dbReference type="ARBA" id="ARBA00082680"/>
    </source>
</evidence>
<dbReference type="Gene3D" id="3.30.1390.10">
    <property type="match status" value="1"/>
</dbReference>
<evidence type="ECO:0000256" key="5">
    <source>
        <dbReference type="ARBA" id="ARBA00022884"/>
    </source>
</evidence>
<feature type="non-terminal residue" evidence="14">
    <location>
        <position position="1"/>
    </location>
</feature>
<dbReference type="Gene3D" id="3.90.1100.10">
    <property type="match status" value="1"/>
</dbReference>
<evidence type="ECO:0000256" key="6">
    <source>
        <dbReference type="ARBA" id="ARBA00022980"/>
    </source>
</evidence>
<dbReference type="GO" id="GO:0019843">
    <property type="term" value="F:rRNA binding"/>
    <property type="evidence" value="ECO:0007669"/>
    <property type="project" value="UniProtKB-KW"/>
</dbReference>
<dbReference type="InterPro" id="IPR023673">
    <property type="entry name" value="Ribosomal_uL1_CS"/>
</dbReference>
<dbReference type="InterPro" id="IPR028364">
    <property type="entry name" value="Ribosomal_uL1/biogenesis"/>
</dbReference>
<evidence type="ECO:0000256" key="9">
    <source>
        <dbReference type="ARBA" id="ARBA00072688"/>
    </source>
</evidence>
<evidence type="ECO:0000259" key="12">
    <source>
        <dbReference type="Pfam" id="PF00542"/>
    </source>
</evidence>
<dbReference type="AlphaFoldDB" id="A0A699LBT6"/>
<evidence type="ECO:0000256" key="2">
    <source>
        <dbReference type="ARBA" id="ARBA00008889"/>
    </source>
</evidence>
<proteinExistence type="inferred from homology"/>
<dbReference type="GO" id="GO:0003735">
    <property type="term" value="F:structural constituent of ribosome"/>
    <property type="evidence" value="ECO:0007669"/>
    <property type="project" value="InterPro"/>
</dbReference>
<dbReference type="InterPro" id="IPR002363">
    <property type="entry name" value="Ribosomal_uL10_CS_bac"/>
</dbReference>
<dbReference type="Gene3D" id="3.30.70.1730">
    <property type="match status" value="1"/>
</dbReference>
<dbReference type="FunFam" id="3.40.50.790:FF:000001">
    <property type="entry name" value="50S ribosomal protein L1"/>
    <property type="match status" value="1"/>
</dbReference>
<dbReference type="InterPro" id="IPR000206">
    <property type="entry name" value="Ribosomal_bL12"/>
</dbReference>
<evidence type="ECO:0000256" key="8">
    <source>
        <dbReference type="ARBA" id="ARBA00035205"/>
    </source>
</evidence>
<dbReference type="Pfam" id="PF16320">
    <property type="entry name" value="Ribosomal_L12_N"/>
    <property type="match status" value="1"/>
</dbReference>
<dbReference type="Pfam" id="PF00687">
    <property type="entry name" value="Ribosomal_L1"/>
    <property type="match status" value="1"/>
</dbReference>
<dbReference type="Gene3D" id="1.20.5.710">
    <property type="entry name" value="Single helix bin"/>
    <property type="match status" value="1"/>
</dbReference>
<dbReference type="EMBL" id="BKCJ010590567">
    <property type="protein sequence ID" value="GFB27384.1"/>
    <property type="molecule type" value="Genomic_DNA"/>
</dbReference>
<evidence type="ECO:0000256" key="4">
    <source>
        <dbReference type="ARBA" id="ARBA00022730"/>
    </source>
</evidence>
<dbReference type="Gene3D" id="3.40.50.790">
    <property type="match status" value="1"/>
</dbReference>